<dbReference type="Gene3D" id="3.40.50.300">
    <property type="entry name" value="P-loop containing nucleotide triphosphate hydrolases"/>
    <property type="match status" value="1"/>
</dbReference>
<keyword evidence="1" id="KW-0808">Transferase</keyword>
<dbReference type="GO" id="GO:0016301">
    <property type="term" value="F:kinase activity"/>
    <property type="evidence" value="ECO:0007669"/>
    <property type="project" value="UniProtKB-KW"/>
</dbReference>
<proteinExistence type="predicted"/>
<name>A0ABT5HVS9_9CAUL</name>
<dbReference type="SUPFAM" id="SSF52540">
    <property type="entry name" value="P-loop containing nucleoside triphosphate hydrolases"/>
    <property type="match status" value="1"/>
</dbReference>
<keyword evidence="1" id="KW-0418">Kinase</keyword>
<accession>A0ABT5HVS9</accession>
<reference evidence="1 2" key="1">
    <citation type="submission" date="2023-01" db="EMBL/GenBank/DDBJ databases">
        <title>Novel species of the genus Asticcacaulis isolated from rivers.</title>
        <authorList>
            <person name="Lu H."/>
        </authorList>
    </citation>
    <scope>NUCLEOTIDE SEQUENCE [LARGE SCALE GENOMIC DNA]</scope>
    <source>
        <strain evidence="1 2">BYS171W</strain>
    </source>
</reference>
<evidence type="ECO:0000313" key="1">
    <source>
        <dbReference type="EMBL" id="MDC7684197.1"/>
    </source>
</evidence>
<dbReference type="PANTHER" id="PTHR10285">
    <property type="entry name" value="URIDINE KINASE"/>
    <property type="match status" value="1"/>
</dbReference>
<comment type="caution">
    <text evidence="1">The sequence shown here is derived from an EMBL/GenBank/DDBJ whole genome shotgun (WGS) entry which is preliminary data.</text>
</comment>
<evidence type="ECO:0000313" key="2">
    <source>
        <dbReference type="Proteomes" id="UP001214854"/>
    </source>
</evidence>
<keyword evidence="2" id="KW-1185">Reference proteome</keyword>
<dbReference type="Proteomes" id="UP001214854">
    <property type="component" value="Unassembled WGS sequence"/>
</dbReference>
<protein>
    <submittedName>
        <fullName evidence="1">Kinase</fullName>
    </submittedName>
</protein>
<dbReference type="InterPro" id="IPR027417">
    <property type="entry name" value="P-loop_NTPase"/>
</dbReference>
<gene>
    <name evidence="1" type="ORF">PQU92_12975</name>
</gene>
<sequence>MTGLPDLNSADIVIRAIEGWRGAAPLVVGICGAQGSGKSTLCEAVATGLNARDIATVILSLDDLYLAPEDRPVAAHPLFKTRGVPGTHDPISGIRIIDAFRRGQAVSSPRFDKATDRPVPCGKEDMFAGVLLLEGWCVGAVSQVETDLIAPVNALERDEDPDGVWRRYVNAQLAGPYAALFAKLDRLILLAAPGFEVVQGWRTQQEHDLRRKLALEGRTGGMEDVQITRFIQHYERLTRHILTEMPARADLTIRLDAQRQPVDIIDPL</sequence>
<dbReference type="EMBL" id="JAQQKX010000010">
    <property type="protein sequence ID" value="MDC7684197.1"/>
    <property type="molecule type" value="Genomic_DNA"/>
</dbReference>
<organism evidence="1 2">
    <name type="scientific">Asticcacaulis aquaticus</name>
    <dbReference type="NCBI Taxonomy" id="2984212"/>
    <lineage>
        <taxon>Bacteria</taxon>
        <taxon>Pseudomonadati</taxon>
        <taxon>Pseudomonadota</taxon>
        <taxon>Alphaproteobacteria</taxon>
        <taxon>Caulobacterales</taxon>
        <taxon>Caulobacteraceae</taxon>
        <taxon>Asticcacaulis</taxon>
    </lineage>
</organism>
<dbReference type="RefSeq" id="WP_272748651.1">
    <property type="nucleotide sequence ID" value="NZ_JAQQKX010000010.1"/>
</dbReference>